<dbReference type="Gene3D" id="3.40.50.300">
    <property type="entry name" value="P-loop containing nucleotide triphosphate hydrolases"/>
    <property type="match status" value="2"/>
</dbReference>
<comment type="caution">
    <text evidence="5">The sequence shown here is derived from an EMBL/GenBank/DDBJ whole genome shotgun (WGS) entry which is preliminary data.</text>
</comment>
<dbReference type="Gene3D" id="3.40.960.10">
    <property type="entry name" value="VSR Endonuclease"/>
    <property type="match status" value="1"/>
</dbReference>
<accession>A0A2S6CSG1</accession>
<evidence type="ECO:0000313" key="5">
    <source>
        <dbReference type="EMBL" id="PPJ62649.1"/>
    </source>
</evidence>
<dbReference type="OrthoDB" id="9774462at2"/>
<keyword evidence="1" id="KW-0547">Nucleotide-binding</keyword>
<dbReference type="Pfam" id="PF09369">
    <property type="entry name" value="MZB"/>
    <property type="match status" value="1"/>
</dbReference>
<keyword evidence="5" id="KW-0378">Hydrolase</keyword>
<dbReference type="EMBL" id="PGEM01000104">
    <property type="protein sequence ID" value="PPJ62649.1"/>
    <property type="molecule type" value="Genomic_DNA"/>
</dbReference>
<dbReference type="InterPro" id="IPR014001">
    <property type="entry name" value="Helicase_ATP-bd"/>
</dbReference>
<organism evidence="5 6">
    <name type="scientific">Cuspidothrix issatschenkoi CHARLIE-1</name>
    <dbReference type="NCBI Taxonomy" id="2052836"/>
    <lineage>
        <taxon>Bacteria</taxon>
        <taxon>Bacillati</taxon>
        <taxon>Cyanobacteriota</taxon>
        <taxon>Cyanophyceae</taxon>
        <taxon>Nostocales</taxon>
        <taxon>Aphanizomenonaceae</taxon>
        <taxon>Cuspidothrix</taxon>
    </lineage>
</organism>
<dbReference type="InterPro" id="IPR011545">
    <property type="entry name" value="DEAD/DEAH_box_helicase_dom"/>
</dbReference>
<dbReference type="Pfam" id="PF00271">
    <property type="entry name" value="Helicase_C"/>
    <property type="match status" value="1"/>
</dbReference>
<dbReference type="Pfam" id="PF00270">
    <property type="entry name" value="DEAD"/>
    <property type="match status" value="1"/>
</dbReference>
<dbReference type="Proteomes" id="UP000239589">
    <property type="component" value="Unassembled WGS sequence"/>
</dbReference>
<dbReference type="PANTHER" id="PTHR47962">
    <property type="entry name" value="ATP-DEPENDENT HELICASE LHR-RELATED-RELATED"/>
    <property type="match status" value="1"/>
</dbReference>
<dbReference type="GO" id="GO:0004386">
    <property type="term" value="F:helicase activity"/>
    <property type="evidence" value="ECO:0007669"/>
    <property type="project" value="UniProtKB-KW"/>
</dbReference>
<dbReference type="GO" id="GO:0005524">
    <property type="term" value="F:ATP binding"/>
    <property type="evidence" value="ECO:0007669"/>
    <property type="project" value="UniProtKB-KW"/>
</dbReference>
<dbReference type="PROSITE" id="PS51192">
    <property type="entry name" value="HELICASE_ATP_BIND_1"/>
    <property type="match status" value="1"/>
</dbReference>
<dbReference type="PANTHER" id="PTHR47962:SF5">
    <property type="entry name" value="ATP-DEPENDENT HELICASE LHR-RELATED"/>
    <property type="match status" value="1"/>
</dbReference>
<dbReference type="SMART" id="SM00487">
    <property type="entry name" value="DEXDc"/>
    <property type="match status" value="1"/>
</dbReference>
<feature type="domain" description="Helicase C-terminal" evidence="4">
    <location>
        <begin position="1007"/>
        <end position="1155"/>
    </location>
</feature>
<evidence type="ECO:0000313" key="6">
    <source>
        <dbReference type="Proteomes" id="UP000239589"/>
    </source>
</evidence>
<dbReference type="PROSITE" id="PS51194">
    <property type="entry name" value="HELICASE_CTER"/>
    <property type="match status" value="1"/>
</dbReference>
<protein>
    <submittedName>
        <fullName evidence="5">DEAD/DEAH box helicase</fullName>
    </submittedName>
</protein>
<name>A0A2S6CSG1_9CYAN</name>
<evidence type="ECO:0000259" key="3">
    <source>
        <dbReference type="PROSITE" id="PS51192"/>
    </source>
</evidence>
<keyword evidence="5" id="KW-0347">Helicase</keyword>
<dbReference type="InterPro" id="IPR027417">
    <property type="entry name" value="P-loop_NTPase"/>
</dbReference>
<dbReference type="InterPro" id="IPR001650">
    <property type="entry name" value="Helicase_C-like"/>
</dbReference>
<reference evidence="5 6" key="1">
    <citation type="submission" date="2018-02" db="EMBL/GenBank/DDBJ databases">
        <title>Discovery of a pederin family compound in a non-symbiotic bloom-forming cyanobacterium.</title>
        <authorList>
            <person name="Kust A."/>
            <person name="Mares J."/>
            <person name="Jokela J."/>
            <person name="Urajova P."/>
            <person name="Hajek J."/>
            <person name="Saurav K."/>
            <person name="Voracova K."/>
            <person name="Fewer D.P."/>
            <person name="Haapaniemi E."/>
            <person name="Permi P."/>
            <person name="Rehakova K."/>
            <person name="Sivonen K."/>
            <person name="Hrouzek P."/>
        </authorList>
    </citation>
    <scope>NUCLEOTIDE SEQUENCE [LARGE SCALE GENOMIC DNA]</scope>
    <source>
        <strain evidence="5 6">CHARLIE-1</strain>
    </source>
</reference>
<dbReference type="RefSeq" id="WP_104388464.1">
    <property type="nucleotide sequence ID" value="NZ_PGEM01000104.1"/>
</dbReference>
<dbReference type="GO" id="GO:0016887">
    <property type="term" value="F:ATP hydrolysis activity"/>
    <property type="evidence" value="ECO:0007669"/>
    <property type="project" value="TreeGrafter"/>
</dbReference>
<dbReference type="InterPro" id="IPR018973">
    <property type="entry name" value="MZB"/>
</dbReference>
<proteinExistence type="predicted"/>
<dbReference type="GO" id="GO:0003677">
    <property type="term" value="F:DNA binding"/>
    <property type="evidence" value="ECO:0007669"/>
    <property type="project" value="TreeGrafter"/>
</dbReference>
<evidence type="ECO:0000259" key="4">
    <source>
        <dbReference type="PROSITE" id="PS51194"/>
    </source>
</evidence>
<dbReference type="InterPro" id="IPR052511">
    <property type="entry name" value="ATP-dep_Helicase"/>
</dbReference>
<evidence type="ECO:0000256" key="1">
    <source>
        <dbReference type="ARBA" id="ARBA00022741"/>
    </source>
</evidence>
<sequence length="1803" mass="205575">MKIPVKLQELIPQTEAAILSISTLLGQNLALVDCTNVVELTPEQLNLIFTHIPPEWDYPEIAEIFNTDTLTETFTNQLIAHIDQRLGRTPQPSTITNYQSSITDSLDIFNFRNQIIGDYRRYIESFLKIRDHKVREFVNQELEKGQLWTNPLVQLNPKYRPGATVNELVNNGILHPDCIAYFSRNGQPFKFHYHQKQAFETAQKQEPYILTTGTGSGKSMTYLVPIFDDLLRHPKIKGVRAILVYPMNALINSQEEELKKFLNNVPNSHIRVAKYTGQEIPTIKTEIQNNPPHILLTNYVMLELMLSRTQEEKFVASPELKFLVLDELHTYRGRQGADVAILIRKLRQRCGKIGNNGKSGNNNNYELLCIGTSATMSTEGTRAQRRQVVADVASKLFGVEIKPDNVIDETLERSIERSEPTITELRESIEKGLPPETEQTLENFQNHPVSYWIEMTFGLEDKQGHLVRRTPITLEVGAEALANETQLTPETCLHILKQMFLWGSKVKGLAFRLHQFISQGGSVYSTIESPQKRFLTLEGQYTTTEERLLYPLVFCRECGHDYYVVNYNNDKQIVFPQLPTALDMSPEYTDIQAGYITLDEPGLWDAYKDEERLPDSWFTETKKKGRVPKKDYAKFIPQKLQILPNGKVTTSALQGKTCWFVPRPFRVCLNCGVVHDGKKNEFSKLSRLSSEGRSTATTLLCLSTVSRLKQVFTGEKAQAAKILSFTDNRQDASLQAGHFNDFVQTSFLRAALLGALRNKGQLTHGELVSEVIKEMGISQKDYSQEPAEFNPGKRKNEKAFQDLIEYRLYEDLRRGWRIVQPNLEQCGLLVIEYDGLEEICTDKAIWNKHRHPVLLQATPQERLTAALALLNHLRRELAIDAKLINGEEIPFLRNISQAIKEPWVFDENEQLHFAKFAIIDGNYKPKSQQKAPVKLTSRSKVGLFLRSPKAWSLRSESLTEIEYNSLISTFVAALADGGFLTTKNGIQLQISSLVWKFTILTEIPPDPLSSKRLRGQEDGKIPVNRFFQELYQTNAQTIQTMEGREHTGQVKTKDRQEREERFRKGELASLFCSPTMELGIDISDLSVVHLRNVPPSPANYAQRSGRAGRSGQEALVITYAAIGSGHDQYFFQRQQQMVAGAVAPPKLELANQDLVQSHVYSIWLAHTGVYLDDAMNKILDLYVTDYPLKESIRQQLILSPAKLAECLQATQSILADTFCQSDLQKASWYSVHWLQFTLENALNTFDKKCKRWRELYDGAVKQRDQANIIISRSAAGYVTDEERKNAEAQAREAQRQIDLLVGQNQGKSNSEFEFYPYRYFAAEGFLPGFNFPRLPVRAFIPTNDGGDFISRPRVVALREFAPNNIIYYEGSKFMVSKTKVPVGGIESQYQQVSCCFNCGYFHRDDSRDNCENCGAKIKPDSLQNLAKLNRVLSMDTVFTRRRERITCDEEERLKYGYNITTHFRYAHQKQESATVLAADNTPLFKLTYGATATIWRINRGLKKNTEERGFKLDTKTGIWGDAKNNLQPNSLPINLPLETLHTEVNLMVSDTCNILVIEPVIESLDVSQDNKEAFIATLQHTLETAIQAVYKLEPDELDSERLGEGKYLLFWEASEGGAGVLSQLLKQTDAFIKVAHAALDICHFQTPKDSCVQACYECLLSYRNQFDHPLINRHLIKPLLDELQTSTVEISDIDRSEKYQKLLSQTDPNSDLEREVLQVIYERGYKLPDAAQLLIPEANCKPDFVYKEEAIALFCDGSVHDSPEQQKQDKIQRDNLIYNASYQILTLRYNENWREKLEILASL</sequence>
<evidence type="ECO:0000256" key="2">
    <source>
        <dbReference type="ARBA" id="ARBA00022840"/>
    </source>
</evidence>
<dbReference type="SMART" id="SM00490">
    <property type="entry name" value="HELICc"/>
    <property type="match status" value="1"/>
</dbReference>
<keyword evidence="2" id="KW-0067">ATP-binding</keyword>
<keyword evidence="6" id="KW-1185">Reference proteome</keyword>
<feature type="domain" description="Helicase ATP-binding" evidence="3">
    <location>
        <begin position="199"/>
        <end position="394"/>
    </location>
</feature>
<dbReference type="SUPFAM" id="SSF52540">
    <property type="entry name" value="P-loop containing nucleoside triphosphate hydrolases"/>
    <property type="match status" value="1"/>
</dbReference>
<gene>
    <name evidence="5" type="ORF">CUN59_14250</name>
</gene>